<evidence type="ECO:0000256" key="2">
    <source>
        <dbReference type="ARBA" id="ARBA00012180"/>
    </source>
</evidence>
<dbReference type="PROSITE" id="PS50994">
    <property type="entry name" value="INTEGRASE"/>
    <property type="match status" value="1"/>
</dbReference>
<dbReference type="Pfam" id="PF00078">
    <property type="entry name" value="RVT_1"/>
    <property type="match status" value="1"/>
</dbReference>
<evidence type="ECO:0000256" key="10">
    <source>
        <dbReference type="ARBA" id="ARBA00022918"/>
    </source>
</evidence>
<dbReference type="InterPro" id="IPR041588">
    <property type="entry name" value="Integrase_H2C2"/>
</dbReference>
<dbReference type="CDD" id="cd09274">
    <property type="entry name" value="RNase_HI_RT_Ty3"/>
    <property type="match status" value="1"/>
</dbReference>
<feature type="domain" description="Integrase catalytic" evidence="14">
    <location>
        <begin position="995"/>
        <end position="1151"/>
    </location>
</feature>
<evidence type="ECO:0000313" key="15">
    <source>
        <dbReference type="Ensembl" id="ENSAOCP00000053186.1"/>
    </source>
</evidence>
<proteinExistence type="inferred from homology"/>
<dbReference type="Gene3D" id="3.10.10.10">
    <property type="entry name" value="HIV Type 1 Reverse Transcriptase, subunit A, domain 1"/>
    <property type="match status" value="1"/>
</dbReference>
<keyword evidence="5" id="KW-0540">Nuclease</keyword>
<dbReference type="Pfam" id="PF17919">
    <property type="entry name" value="RT_RNaseH_2"/>
    <property type="match status" value="1"/>
</dbReference>
<dbReference type="InterPro" id="IPR000477">
    <property type="entry name" value="RT_dom"/>
</dbReference>
<dbReference type="Gene3D" id="3.30.70.270">
    <property type="match status" value="2"/>
</dbReference>
<dbReference type="FunFam" id="1.10.340.70:FF:000001">
    <property type="entry name" value="Retrovirus-related Pol polyprotein from transposon gypsy-like Protein"/>
    <property type="match status" value="1"/>
</dbReference>
<dbReference type="Gene3D" id="1.10.340.70">
    <property type="match status" value="1"/>
</dbReference>
<evidence type="ECO:0000256" key="8">
    <source>
        <dbReference type="ARBA" id="ARBA00022842"/>
    </source>
</evidence>
<dbReference type="GO" id="GO:0003676">
    <property type="term" value="F:nucleic acid binding"/>
    <property type="evidence" value="ECO:0007669"/>
    <property type="project" value="InterPro"/>
</dbReference>
<accession>A0AAQ5YMV4</accession>
<feature type="region of interest" description="Disordered" evidence="12">
    <location>
        <begin position="1396"/>
        <end position="1481"/>
    </location>
</feature>
<dbReference type="Ensembl" id="ENSAOCT00000055287.1">
    <property type="protein sequence ID" value="ENSAOCP00000039149.1"/>
    <property type="gene ID" value="ENSAOCG00000028384.1"/>
</dbReference>
<dbReference type="GO" id="GO:0006508">
    <property type="term" value="P:proteolysis"/>
    <property type="evidence" value="ECO:0007669"/>
    <property type="project" value="InterPro"/>
</dbReference>
<dbReference type="GO" id="GO:0015074">
    <property type="term" value="P:DNA integration"/>
    <property type="evidence" value="ECO:0007669"/>
    <property type="project" value="UniProtKB-KW"/>
</dbReference>
<evidence type="ECO:0000259" key="14">
    <source>
        <dbReference type="PROSITE" id="PS50994"/>
    </source>
</evidence>
<dbReference type="FunFam" id="3.10.10.10:FF:000004">
    <property type="entry name" value="Uncharacterized protein"/>
    <property type="match status" value="1"/>
</dbReference>
<keyword evidence="7" id="KW-0378">Hydrolase</keyword>
<dbReference type="FunFam" id="3.30.70.270:FF:000020">
    <property type="entry name" value="Transposon Tf2-6 polyprotein-like Protein"/>
    <property type="match status" value="1"/>
</dbReference>
<dbReference type="CDD" id="cd00303">
    <property type="entry name" value="retropepsin_like"/>
    <property type="match status" value="1"/>
</dbReference>
<evidence type="ECO:0000256" key="9">
    <source>
        <dbReference type="ARBA" id="ARBA00022908"/>
    </source>
</evidence>
<dbReference type="InterPro" id="IPR036397">
    <property type="entry name" value="RNaseH_sf"/>
</dbReference>
<dbReference type="GO" id="GO:0003964">
    <property type="term" value="F:RNA-directed DNA polymerase activity"/>
    <property type="evidence" value="ECO:0007669"/>
    <property type="project" value="UniProtKB-KW"/>
</dbReference>
<evidence type="ECO:0000256" key="12">
    <source>
        <dbReference type="SAM" id="MobiDB-lite"/>
    </source>
</evidence>
<dbReference type="InterPro" id="IPR050951">
    <property type="entry name" value="Retrovirus_Pol_polyprotein"/>
</dbReference>
<dbReference type="SUPFAM" id="SSF53098">
    <property type="entry name" value="Ribonuclease H-like"/>
    <property type="match status" value="1"/>
</dbReference>
<keyword evidence="8" id="KW-0460">Magnesium</keyword>
<dbReference type="GO" id="GO:0004190">
    <property type="term" value="F:aspartic-type endopeptidase activity"/>
    <property type="evidence" value="ECO:0007669"/>
    <property type="project" value="InterPro"/>
</dbReference>
<dbReference type="GeneTree" id="ENSGT01100000263500"/>
<protein>
    <recommendedName>
        <fullName evidence="11">Gypsy retrotransposon integrase-like protein 1</fullName>
        <ecNumber evidence="2">3.1.26.4</ecNumber>
    </recommendedName>
</protein>
<reference evidence="15 16" key="1">
    <citation type="submission" date="2022-01" db="EMBL/GenBank/DDBJ databases">
        <title>A chromosome-scale genome assembly of the false clownfish, Amphiprion ocellaris.</title>
        <authorList>
            <person name="Ryu T."/>
        </authorList>
    </citation>
    <scope>NUCLEOTIDE SEQUENCE [LARGE SCALE GENOMIC DNA]</scope>
</reference>
<dbReference type="InterPro" id="IPR043128">
    <property type="entry name" value="Rev_trsase/Diguanyl_cyclase"/>
</dbReference>
<dbReference type="PROSITE" id="PS00141">
    <property type="entry name" value="ASP_PROTEASE"/>
    <property type="match status" value="1"/>
</dbReference>
<dbReference type="SUPFAM" id="SSF56672">
    <property type="entry name" value="DNA/RNA polymerases"/>
    <property type="match status" value="1"/>
</dbReference>
<keyword evidence="9" id="KW-0229">DNA integration</keyword>
<evidence type="ECO:0000256" key="6">
    <source>
        <dbReference type="ARBA" id="ARBA00022759"/>
    </source>
</evidence>
<name>A0AAQ5YMV4_AMPOC</name>
<dbReference type="GO" id="GO:0004523">
    <property type="term" value="F:RNA-DNA hybrid ribonuclease activity"/>
    <property type="evidence" value="ECO:0007669"/>
    <property type="project" value="UniProtKB-EC"/>
</dbReference>
<dbReference type="InterPro" id="IPR043502">
    <property type="entry name" value="DNA/RNA_pol_sf"/>
</dbReference>
<evidence type="ECO:0000256" key="7">
    <source>
        <dbReference type="ARBA" id="ARBA00022801"/>
    </source>
</evidence>
<keyword evidence="6" id="KW-0255">Endonuclease</keyword>
<dbReference type="PROSITE" id="PS50878">
    <property type="entry name" value="RT_POL"/>
    <property type="match status" value="1"/>
</dbReference>
<dbReference type="InterPro" id="IPR001584">
    <property type="entry name" value="Integrase_cat-core"/>
</dbReference>
<evidence type="ECO:0000259" key="13">
    <source>
        <dbReference type="PROSITE" id="PS50878"/>
    </source>
</evidence>
<keyword evidence="16" id="KW-1185">Reference proteome</keyword>
<evidence type="ECO:0000313" key="16">
    <source>
        <dbReference type="Proteomes" id="UP001501940"/>
    </source>
</evidence>
<dbReference type="FunFam" id="3.30.420.10:FF:000269">
    <property type="entry name" value="Uncharacterized protein"/>
    <property type="match status" value="1"/>
</dbReference>
<keyword evidence="4" id="KW-0548">Nucleotidyltransferase</keyword>
<evidence type="ECO:0000256" key="1">
    <source>
        <dbReference type="ARBA" id="ARBA00010879"/>
    </source>
</evidence>
<keyword evidence="3" id="KW-0808">Transferase</keyword>
<feature type="compositionally biased region" description="Basic and acidic residues" evidence="12">
    <location>
        <begin position="763"/>
        <end position="780"/>
    </location>
</feature>
<evidence type="ECO:0000256" key="11">
    <source>
        <dbReference type="ARBA" id="ARBA00039658"/>
    </source>
</evidence>
<organism evidence="15 16">
    <name type="scientific">Amphiprion ocellaris</name>
    <name type="common">Clown anemonefish</name>
    <dbReference type="NCBI Taxonomy" id="80972"/>
    <lineage>
        <taxon>Eukaryota</taxon>
        <taxon>Metazoa</taxon>
        <taxon>Chordata</taxon>
        <taxon>Craniata</taxon>
        <taxon>Vertebrata</taxon>
        <taxon>Euteleostomi</taxon>
        <taxon>Actinopterygii</taxon>
        <taxon>Neopterygii</taxon>
        <taxon>Teleostei</taxon>
        <taxon>Neoteleostei</taxon>
        <taxon>Acanthomorphata</taxon>
        <taxon>Ovalentaria</taxon>
        <taxon>Pomacentridae</taxon>
        <taxon>Amphiprion</taxon>
    </lineage>
</organism>
<dbReference type="PANTHER" id="PTHR37984">
    <property type="entry name" value="PROTEIN CBG26694"/>
    <property type="match status" value="1"/>
</dbReference>
<feature type="region of interest" description="Disordered" evidence="12">
    <location>
        <begin position="760"/>
        <end position="780"/>
    </location>
</feature>
<dbReference type="Gene3D" id="3.30.420.10">
    <property type="entry name" value="Ribonuclease H-like superfamily/Ribonuclease H"/>
    <property type="match status" value="1"/>
</dbReference>
<dbReference type="InterPro" id="IPR001969">
    <property type="entry name" value="Aspartic_peptidase_AS"/>
</dbReference>
<keyword evidence="10" id="KW-0695">RNA-directed DNA polymerase</keyword>
<reference evidence="15" key="2">
    <citation type="submission" date="2025-05" db="UniProtKB">
        <authorList>
            <consortium name="Ensembl"/>
        </authorList>
    </citation>
    <scope>IDENTIFICATION</scope>
</reference>
<dbReference type="Ensembl" id="ENSAOCT00000069959.1">
    <property type="protein sequence ID" value="ENSAOCP00000073929.1"/>
    <property type="gene ID" value="ENSAOCG00000028384.1"/>
</dbReference>
<evidence type="ECO:0000256" key="3">
    <source>
        <dbReference type="ARBA" id="ARBA00022679"/>
    </source>
</evidence>
<comment type="similarity">
    <text evidence="1">Belongs to the beta type-B retroviral polymerase family. HERV class-II K(HML-2) pol subfamily.</text>
</comment>
<dbReference type="CDD" id="cd01647">
    <property type="entry name" value="RT_LTR"/>
    <property type="match status" value="1"/>
</dbReference>
<dbReference type="InterPro" id="IPR012337">
    <property type="entry name" value="RNaseH-like_sf"/>
</dbReference>
<dbReference type="PANTHER" id="PTHR37984:SF15">
    <property type="entry name" value="INTEGRASE CATALYTIC DOMAIN-CONTAINING PROTEIN"/>
    <property type="match status" value="1"/>
</dbReference>
<dbReference type="Ensembl" id="ENSAOCT00000043886.1">
    <property type="protein sequence ID" value="ENSAOCP00000053186.1"/>
    <property type="gene ID" value="ENSAOCG00000028384.1"/>
</dbReference>
<evidence type="ECO:0000256" key="5">
    <source>
        <dbReference type="ARBA" id="ARBA00022722"/>
    </source>
</evidence>
<evidence type="ECO:0000256" key="4">
    <source>
        <dbReference type="ARBA" id="ARBA00022695"/>
    </source>
</evidence>
<dbReference type="Pfam" id="PF17921">
    <property type="entry name" value="Integrase_H2C2"/>
    <property type="match status" value="1"/>
</dbReference>
<dbReference type="Pfam" id="PF00665">
    <property type="entry name" value="rve"/>
    <property type="match status" value="1"/>
</dbReference>
<feature type="region of interest" description="Disordered" evidence="12">
    <location>
        <begin position="1339"/>
        <end position="1369"/>
    </location>
</feature>
<feature type="domain" description="Reverse transcriptase" evidence="13">
    <location>
        <begin position="353"/>
        <end position="532"/>
    </location>
</feature>
<dbReference type="InterPro" id="IPR041577">
    <property type="entry name" value="RT_RNaseH_2"/>
</dbReference>
<sequence>MTCTMPHLPRGLIGTKSTGQIQIKGTTFSCLLDTGSQVTTVPHSFYNQYLSDHEIQPLDDLLEVEGANGQSVPYLGYIELNVTFPSDLLGSTISVDTLALVVPDRKESQSMILVGTNTLDTAYREHIDNHPNLSFQPSATGYRAVLTILQHRHRHSLDDQSAPLLLNQPCTISAGQTTVLEGVLVTRSLQGEKAVIIEHPVSHALPGGLIVKACIADLPRHRPCHLPVIVANESDHAVTIPARSIIAETCPFTNIHNKQHSVHPVQSNQSTTTPAPLRYDFGDSPLPAEWKERIIHQLNSIPEVFARHDLDFGRTDKVKHHIQLSDPSPFKQRPRPIHPQDLDAVRQHLQELLESGVIRESESPFASPIVVVRKKNGSVRLCIDYRKLNLQTIKDAYPLPKLEDTFSALSGSKWFSVLDLKSGYYQIEMEESDKPKTAFVCPLGFFEFNRMPQGVTNAPSTFQRLMERCMGELHLREVLVFIDDLIIFAPTLEEHEARLMRVLRRLKEFGLKLSLEKCTFFQTSVKYLGHMVSEAGIETDPDKIKTLTSWPVPQNLKELRSFLGFAGYYRRFVQGYSAIVKPLHDLTAGYPPSQKQFKSKIKPDAYLNPKEPFGGRWSPDCQTAFETIITVLTSAPVLAFADPQKPYTLHTDASSTGLGAILYQEHDGVDRVVAYASRGLSKSEAKYPAHKLEFLALKWAVCEKFNDYLYGAQFTVLTDSNPLTYLLTSAKLDATSYRWLSALSTFNFKIVYRAGKQNADADGLSRRPHGELSDDPSSRKEQERILRFAQQHLDPSIISIDQQTVQAISDRHLCRSPHISESASALLLSLSAQVGSIPDSFADDTQFASLVLPQLSRSEIAIKQRADPVIQHVVAQLERGESPPPTLREQLPDLPLLLREVNKMELRNTLLVRRRQVGSEQSFQLVLPEEFRAEVLHQLHDQMGHMGTERTLDLVRSRFYWPRMALDVANKIKTCERCVRRKSLPEHAAPLVNIQTSRPLELVCMDFLSVEPDGRTKDILVMTDHFTKYAIAVPTPNQKATTVARCLWDHFLVHYGIPERLHSDQGTDFESQIIRELCEMAGIHKMRTTPYHPRGNPVERFNRTLLDMLGTLTNQQKHNWKDYVKPLVHAYNCTKNDSTGYSPYELLFGRQPRLPVDLAFGLPLTDNKPETHTQYVQKLKSQLEESYKLAKDSAQKLMDRNKLRFDRNITPSELSVGDRVLVRNVRLRGKRKLADKWEPVVYIVIKRAGNLPVYTVRPEGKQKPERTLHRDLLLPCGYLPAPAPYLPAKKKTPAFPPLDPADDYADDRINSVVQVPTALEPVRFTTVIDLPTVRPPALLLDPPEVTAPIPPQAPVSPDDGSSAVGGHMSSVAEEPPLAAGTVEPEESCEIDLDLPDSAEIPEPERDLPESPIPAEPLTERDLPDPAGTSITVESPLPQPEPSSTSELDSPLAADPSLEPEPPLRRSARSRQPPDRLQYSAPGQPFLKSIQSLLHGLSTAFTIALEDDSHVVPTVPSQSTIRCQPGPCPRPYMGSGGESVTQAM</sequence>
<dbReference type="EC" id="3.1.26.4" evidence="2"/>
<dbReference type="Proteomes" id="UP001501940">
    <property type="component" value="Chromosome 5"/>
</dbReference>